<keyword evidence="1" id="KW-0732">Signal</keyword>
<gene>
    <name evidence="2" type="ORF">VA613_13735</name>
</gene>
<reference evidence="2 3" key="1">
    <citation type="submission" date="2023-12" db="EMBL/GenBank/DDBJ databases">
        <title>Thiobacillus sedimentum sp. nov., a chemolithoautotrophic sulfur-oxidizing bacterium isolated from freshwater sediment.</title>
        <authorList>
            <person name="Luo J."/>
            <person name="Dai C."/>
        </authorList>
    </citation>
    <scope>NUCLEOTIDE SEQUENCE [LARGE SCALE GENOMIC DNA]</scope>
    <source>
        <strain evidence="2 3">SCUT-2</strain>
    </source>
</reference>
<accession>A0ABZ1CJ67</accession>
<name>A0ABZ1CJ67_9PROT</name>
<sequence length="232" mass="23563">MNVVNRFAAILGLALASVQAQAVDFSFTSGSAVSPALGNVYTATVSGLTISTTAWATTAAKSRFEAAALNLGSSGMGVCNAAEGAGCTGGTVSALDSSGANDLILFRFSGAVSLQSLTMLQSGGDSDLRMWAGTGTFSPSGLKINQLTGTATTYSNTSNVNGSRTVSLAAYTGSYDWLAISAFGKDRLADYVKLQSLTATPVAQPVPDAASWMTMLAGLGLVAFRVSRRPGT</sequence>
<organism evidence="2 3">
    <name type="scientific">Thiobacillus sedimenti</name>
    <dbReference type="NCBI Taxonomy" id="3110231"/>
    <lineage>
        <taxon>Bacteria</taxon>
        <taxon>Pseudomonadati</taxon>
        <taxon>Pseudomonadota</taxon>
        <taxon>Betaproteobacteria</taxon>
        <taxon>Nitrosomonadales</taxon>
        <taxon>Thiobacillaceae</taxon>
        <taxon>Thiobacillus</taxon>
    </lineage>
</organism>
<evidence type="ECO:0000313" key="3">
    <source>
        <dbReference type="Proteomes" id="UP001334732"/>
    </source>
</evidence>
<protein>
    <recommendedName>
        <fullName evidence="4">PEP-CTERM sorting domain-containing protein</fullName>
    </recommendedName>
</protein>
<feature type="chain" id="PRO_5045073316" description="PEP-CTERM sorting domain-containing protein" evidence="1">
    <location>
        <begin position="23"/>
        <end position="232"/>
    </location>
</feature>
<evidence type="ECO:0000313" key="2">
    <source>
        <dbReference type="EMBL" id="WRS39053.1"/>
    </source>
</evidence>
<evidence type="ECO:0000256" key="1">
    <source>
        <dbReference type="SAM" id="SignalP"/>
    </source>
</evidence>
<dbReference type="EMBL" id="CP141769">
    <property type="protein sequence ID" value="WRS39053.1"/>
    <property type="molecule type" value="Genomic_DNA"/>
</dbReference>
<keyword evidence="3" id="KW-1185">Reference proteome</keyword>
<dbReference type="RefSeq" id="WP_324779585.1">
    <property type="nucleotide sequence ID" value="NZ_CP141769.1"/>
</dbReference>
<dbReference type="Proteomes" id="UP001334732">
    <property type="component" value="Chromosome"/>
</dbReference>
<feature type="signal peptide" evidence="1">
    <location>
        <begin position="1"/>
        <end position="22"/>
    </location>
</feature>
<evidence type="ECO:0008006" key="4">
    <source>
        <dbReference type="Google" id="ProtNLM"/>
    </source>
</evidence>
<proteinExistence type="predicted"/>